<dbReference type="Pfam" id="PF17853">
    <property type="entry name" value="GGDEF_2"/>
    <property type="match status" value="1"/>
</dbReference>
<reference evidence="5 6" key="1">
    <citation type="submission" date="2023-10" db="EMBL/GenBank/DDBJ databases">
        <title>The genome sequence of Streptomyces sp. HUAS YS2.</title>
        <authorList>
            <person name="Mo P."/>
        </authorList>
    </citation>
    <scope>NUCLEOTIDE SEQUENCE [LARGE SCALE GENOMIC DNA]</scope>
    <source>
        <strain evidence="5 6">HUAS YS2</strain>
    </source>
</reference>
<gene>
    <name evidence="5" type="ORF">R2D22_33885</name>
</gene>
<proteinExistence type="inferred from homology"/>
<protein>
    <submittedName>
        <fullName evidence="5">Helix-turn-helix domain-containing protein</fullName>
    </submittedName>
</protein>
<dbReference type="InterPro" id="IPR051448">
    <property type="entry name" value="CdaR-like_regulators"/>
</dbReference>
<feature type="domain" description="CdaR GGDEF-like" evidence="4">
    <location>
        <begin position="188"/>
        <end position="288"/>
    </location>
</feature>
<evidence type="ECO:0000259" key="3">
    <source>
        <dbReference type="Pfam" id="PF14361"/>
    </source>
</evidence>
<dbReference type="Pfam" id="PF13556">
    <property type="entry name" value="HTH_30"/>
    <property type="match status" value="1"/>
</dbReference>
<accession>A0ABZ0M2V5</accession>
<dbReference type="Pfam" id="PF14361">
    <property type="entry name" value="RsbRD_N"/>
    <property type="match status" value="1"/>
</dbReference>
<dbReference type="Gene3D" id="1.10.10.2840">
    <property type="entry name" value="PucR C-terminal helix-turn-helix domain"/>
    <property type="match status" value="1"/>
</dbReference>
<dbReference type="EMBL" id="CP137573">
    <property type="protein sequence ID" value="WOX26109.1"/>
    <property type="molecule type" value="Genomic_DNA"/>
</dbReference>
<dbReference type="InterPro" id="IPR025751">
    <property type="entry name" value="RsbRD_N_dom"/>
</dbReference>
<comment type="similarity">
    <text evidence="1">Belongs to the CdaR family.</text>
</comment>
<evidence type="ECO:0000313" key="5">
    <source>
        <dbReference type="EMBL" id="WOX26109.1"/>
    </source>
</evidence>
<organism evidence="5 6">
    <name type="scientific">Streptomyces solicathayae</name>
    <dbReference type="NCBI Taxonomy" id="3081768"/>
    <lineage>
        <taxon>Bacteria</taxon>
        <taxon>Bacillati</taxon>
        <taxon>Actinomycetota</taxon>
        <taxon>Actinomycetes</taxon>
        <taxon>Kitasatosporales</taxon>
        <taxon>Streptomycetaceae</taxon>
        <taxon>Streptomyces</taxon>
    </lineage>
</organism>
<name>A0ABZ0M2V5_9ACTN</name>
<feature type="domain" description="RsbT co-antagonist protein RsbRD N-terminal" evidence="3">
    <location>
        <begin position="30"/>
        <end position="166"/>
    </location>
</feature>
<dbReference type="PANTHER" id="PTHR33744:SF1">
    <property type="entry name" value="DNA-BINDING TRANSCRIPTIONAL ACTIVATOR ADER"/>
    <property type="match status" value="1"/>
</dbReference>
<feature type="domain" description="PucR C-terminal helix-turn-helix" evidence="2">
    <location>
        <begin position="336"/>
        <end position="394"/>
    </location>
</feature>
<dbReference type="Proteomes" id="UP001301731">
    <property type="component" value="Chromosome"/>
</dbReference>
<dbReference type="InterPro" id="IPR025736">
    <property type="entry name" value="PucR_C-HTH_dom"/>
</dbReference>
<evidence type="ECO:0000259" key="2">
    <source>
        <dbReference type="Pfam" id="PF13556"/>
    </source>
</evidence>
<evidence type="ECO:0000256" key="1">
    <source>
        <dbReference type="ARBA" id="ARBA00006754"/>
    </source>
</evidence>
<sequence length="400" mass="42556">MLHAVQDRPVDVEAVAALHRAAHVLMADLPGLCERLLAALTVQQPAYRAALAADPSGVRQEVRASLRYHVRSLMGPGRPSRPDARRCADEVGASWAARGLPLDAVLQAFRLGGAMVWQELVDETARRDPDDVRLLVHVAADVWNFVDEHCTLVADAHRRAARRTTGGPDDRLRRMTAALLDGTTRIADLPEVAAALGLTVEGAYAVVAATGADVLALRNAAPDGGPRIVWHADGDTAYGLVPVAEGTLRTLARSLHGPPGTPIGIGSPVETLAAVGDARRLAEVALRACPPDGGTVLLDEHLPAALLASSPALAATLAERVLGPVLRLDPGDRDLLIGTLSAWLDCEGSAQRAAVRLYCHRNTVLNRLRRLEQLTGRSLTRPADVVELSLALTARCRLRL</sequence>
<dbReference type="InterPro" id="IPR041522">
    <property type="entry name" value="CdaR_GGDEF"/>
</dbReference>
<dbReference type="InterPro" id="IPR042070">
    <property type="entry name" value="PucR_C-HTH_sf"/>
</dbReference>
<dbReference type="RefSeq" id="WP_318109007.1">
    <property type="nucleotide sequence ID" value="NZ_CP137573.1"/>
</dbReference>
<keyword evidence="6" id="KW-1185">Reference proteome</keyword>
<dbReference type="PANTHER" id="PTHR33744">
    <property type="entry name" value="CARBOHYDRATE DIACID REGULATOR"/>
    <property type="match status" value="1"/>
</dbReference>
<evidence type="ECO:0000313" key="6">
    <source>
        <dbReference type="Proteomes" id="UP001301731"/>
    </source>
</evidence>
<evidence type="ECO:0000259" key="4">
    <source>
        <dbReference type="Pfam" id="PF17853"/>
    </source>
</evidence>